<dbReference type="EMBL" id="CP009246">
    <property type="protein sequence ID" value="APT86569.1"/>
    <property type="molecule type" value="Genomic_DNA"/>
</dbReference>
<name>A0A1L7CL63_CORFL</name>
<dbReference type="AlphaFoldDB" id="A0A1L7CL63"/>
<feature type="domain" description="DUF559" evidence="1">
    <location>
        <begin position="179"/>
        <end position="257"/>
    </location>
</feature>
<dbReference type="Gene3D" id="3.40.960.10">
    <property type="entry name" value="VSR Endonuclease"/>
    <property type="match status" value="1"/>
</dbReference>
<dbReference type="SUPFAM" id="SSF52980">
    <property type="entry name" value="Restriction endonuclease-like"/>
    <property type="match status" value="1"/>
</dbReference>
<accession>A0A1L7CL63</accession>
<dbReference type="Pfam" id="PF04480">
    <property type="entry name" value="DUF559"/>
    <property type="match status" value="1"/>
</dbReference>
<dbReference type="Proteomes" id="UP000185479">
    <property type="component" value="Chromosome"/>
</dbReference>
<evidence type="ECO:0000313" key="2">
    <source>
        <dbReference type="EMBL" id="APT86569.1"/>
    </source>
</evidence>
<gene>
    <name evidence="2" type="ORF">CFLV_04800</name>
</gene>
<evidence type="ECO:0000259" key="1">
    <source>
        <dbReference type="Pfam" id="PF04480"/>
    </source>
</evidence>
<dbReference type="KEGG" id="cfc:CFLV_04800"/>
<keyword evidence="3" id="KW-1185">Reference proteome</keyword>
<reference evidence="2 3" key="1">
    <citation type="submission" date="2014-08" db="EMBL/GenBank/DDBJ databases">
        <title>Complete genome sequence of Corynebacterium flavescens OJ8(T)(=DSM 20296(T)), isolated from cheese.</title>
        <authorList>
            <person name="Ruckert C."/>
            <person name="Albersmeier A."/>
            <person name="Winkler A."/>
            <person name="Kalinowski J."/>
        </authorList>
    </citation>
    <scope>NUCLEOTIDE SEQUENCE [LARGE SCALE GENOMIC DNA]</scope>
    <source>
        <strain evidence="2 3">OJ8</strain>
    </source>
</reference>
<dbReference type="InterPro" id="IPR007569">
    <property type="entry name" value="DUF559"/>
</dbReference>
<proteinExistence type="predicted"/>
<dbReference type="STRING" id="28028.CFLV_04800"/>
<evidence type="ECO:0000313" key="3">
    <source>
        <dbReference type="Proteomes" id="UP000185479"/>
    </source>
</evidence>
<protein>
    <recommendedName>
        <fullName evidence="1">DUF559 domain-containing protein</fullName>
    </recommendedName>
</protein>
<dbReference type="InterPro" id="IPR011335">
    <property type="entry name" value="Restrct_endonuc-II-like"/>
</dbReference>
<sequence>MGVWTTAMLRESGVGKRALAKKVAEGTLHRIHRGIFVEGKVDAAAVARALVVGLVRIAFTGKTASEIFLGKRLTFPLEAEGPRTIAGPSFKVTRSRLRAVSRHGAWPVIEPLWAARKVPRGCDSMLEQHYRGKEGPQRLERDKRRMRRVPAGVQAAIRRCAIGADSPPEVSVSRRLKRTGLKVAHNQSIAGYRFDLRIGRVLVEIDGFTHHSDHRSFVKDRLKANAATLAGFTVLRFTADCVRYHFDEVIAQIICAVEQKRRLNPRLPFSALSPAWHWHACL</sequence>
<dbReference type="OrthoDB" id="4419644at2"/>
<organism evidence="2 3">
    <name type="scientific">Corynebacterium flavescens</name>
    <dbReference type="NCBI Taxonomy" id="28028"/>
    <lineage>
        <taxon>Bacteria</taxon>
        <taxon>Bacillati</taxon>
        <taxon>Actinomycetota</taxon>
        <taxon>Actinomycetes</taxon>
        <taxon>Mycobacteriales</taxon>
        <taxon>Corynebacteriaceae</taxon>
        <taxon>Corynebacterium</taxon>
    </lineage>
</organism>